<dbReference type="RefSeq" id="WP_169751187.1">
    <property type="nucleotide sequence ID" value="NZ_CP012154.1"/>
</dbReference>
<organism evidence="1 2">
    <name type="scientific">Wenzhouxiangella marina</name>
    <dbReference type="NCBI Taxonomy" id="1579979"/>
    <lineage>
        <taxon>Bacteria</taxon>
        <taxon>Pseudomonadati</taxon>
        <taxon>Pseudomonadota</taxon>
        <taxon>Gammaproteobacteria</taxon>
        <taxon>Chromatiales</taxon>
        <taxon>Wenzhouxiangellaceae</taxon>
        <taxon>Wenzhouxiangella</taxon>
    </lineage>
</organism>
<dbReference type="SUPFAM" id="SSF69322">
    <property type="entry name" value="Tricorn protease domain 2"/>
    <property type="match status" value="1"/>
</dbReference>
<dbReference type="InterPro" id="IPR015943">
    <property type="entry name" value="WD40/YVTN_repeat-like_dom_sf"/>
</dbReference>
<gene>
    <name evidence="1" type="ORF">WM2015_2683</name>
</gene>
<dbReference type="InterPro" id="IPR006644">
    <property type="entry name" value="Cadg"/>
</dbReference>
<dbReference type="EMBL" id="CP012154">
    <property type="protein sequence ID" value="AKS43041.1"/>
    <property type="molecule type" value="Genomic_DNA"/>
</dbReference>
<proteinExistence type="predicted"/>
<dbReference type="Gene3D" id="2.60.40.10">
    <property type="entry name" value="Immunoglobulins"/>
    <property type="match status" value="2"/>
</dbReference>
<dbReference type="InterPro" id="IPR013783">
    <property type="entry name" value="Ig-like_fold"/>
</dbReference>
<dbReference type="GO" id="GO:0016020">
    <property type="term" value="C:membrane"/>
    <property type="evidence" value="ECO:0007669"/>
    <property type="project" value="InterPro"/>
</dbReference>
<dbReference type="SUPFAM" id="SSF75011">
    <property type="entry name" value="3-carboxy-cis,cis-mucoante lactonizing enzyme"/>
    <property type="match status" value="1"/>
</dbReference>
<evidence type="ECO:0000313" key="2">
    <source>
        <dbReference type="Proteomes" id="UP000066624"/>
    </source>
</evidence>
<dbReference type="Gene3D" id="2.130.10.10">
    <property type="entry name" value="YVTN repeat-like/Quinoprotein amine dehydrogenase"/>
    <property type="match status" value="1"/>
</dbReference>
<accession>A0A0K0XZJ1</accession>
<evidence type="ECO:0000313" key="1">
    <source>
        <dbReference type="EMBL" id="AKS43041.1"/>
    </source>
</evidence>
<dbReference type="Proteomes" id="UP000066624">
    <property type="component" value="Chromosome"/>
</dbReference>
<dbReference type="AlphaFoldDB" id="A0A0K0XZJ1"/>
<sequence length="860" mass="88770">MSMRIIGLQLLLLAVSLCVGPAMAAPGSTGHDLAASSRDGQIDGAECVLSTGRWGGGVPQDGERFTGGGEDLLLIGAGAELVIFDISTPTLPVELGRAALDHPAIFIAISEDGQMAAASDAFDNATLVDISNRGAPLRRGTFAWPGLQQPYGMEFRGSHLFVAVRTIGLAVLDISDPDTPTWVANSDGAVSNFVFDVALRGNHAYLGQDNDGIQIVDISNPATPTVVAERTASTGAGQLTLDGNRLYVARGANGFEILDLSNPTAPALLGSIGLSGFLYEVVAMPGDRVAVANNVDGTVLFDISTPATPVELGNYGFSPFRLVPVGNSVFTIHGSSVSPIVRLVDFQDPGTPVETAQIVFNDRSRAVSVGPDHVLVANSDFGVVMLDTTNPVAPILVDTLDIGFEARRIGHLGGYGIASTSYSGEIAIIDPIPGAPALVNTLDNSFQSNDLVGVGSLLYVASGQFGGLRIHDLSNPMSPTLVGSLVPAGQTVWQIAVAGTTAYSGYSNDTDLLVIDVSNPALPVTIGSPHALPSGTVDIAASGSHVFVGTQLDGVRILEHDGLGGLTEVADIGVSPAVVTGVSIDGDRLYISAGVFSGLLIYDISDPASPVFVEQYNTAGDGEGVDALGGVIAMAEGESGVTTLGCDPAANNQPPVAVGTIGDQNDNEGTQIFPLSTNASFNDPDGQALSYSASGLPPGLEITPGSGVVEGTLDFESSGSYPVVITATDPFGLFATQSFTWNIIETNAPPQVESEIPDQLNDEEDVVSLDVSSHFSDIDGDTLRFEIGNLPEGLSMDGTSGVISGTISTNAGRTEPYIVLILAFDPDDAVTSQTIEWTVNDTVVVPLIFNDRFEAGSGSD</sequence>
<dbReference type="Pfam" id="PF08309">
    <property type="entry name" value="LVIVD"/>
    <property type="match status" value="8"/>
</dbReference>
<dbReference type="GO" id="GO:0005509">
    <property type="term" value="F:calcium ion binding"/>
    <property type="evidence" value="ECO:0007669"/>
    <property type="project" value="InterPro"/>
</dbReference>
<dbReference type="Pfam" id="PF05345">
    <property type="entry name" value="He_PIG"/>
    <property type="match status" value="2"/>
</dbReference>
<protein>
    <submittedName>
        <fullName evidence="1">Uncharacterized protein</fullName>
    </submittedName>
</protein>
<dbReference type="InterPro" id="IPR015919">
    <property type="entry name" value="Cadherin-like_sf"/>
</dbReference>
<dbReference type="KEGG" id="wma:WM2015_2683"/>
<dbReference type="InterPro" id="IPR013211">
    <property type="entry name" value="LVIVD"/>
</dbReference>
<keyword evidence="2" id="KW-1185">Reference proteome</keyword>
<dbReference type="SMART" id="SM00736">
    <property type="entry name" value="CADG"/>
    <property type="match status" value="1"/>
</dbReference>
<reference evidence="1 2" key="1">
    <citation type="submission" date="2015-07" db="EMBL/GenBank/DDBJ databases">
        <authorList>
            <person name="Noorani M."/>
        </authorList>
    </citation>
    <scope>NUCLEOTIDE SEQUENCE [LARGE SCALE GENOMIC DNA]</scope>
    <source>
        <strain evidence="1 2">KCTC 42284</strain>
    </source>
</reference>
<name>A0A0K0XZJ1_9GAMM</name>
<dbReference type="SUPFAM" id="SSF49313">
    <property type="entry name" value="Cadherin-like"/>
    <property type="match status" value="2"/>
</dbReference>